<dbReference type="VEuPathDB" id="CryptoDB:Cvel_12146"/>
<sequence>MSFLSFSSLFAGLSVGGGGGGKGGCTRCVEGDEVMLMYDQIAKEKKEEFARIEAGGGKTRGGAVGAWLAEDWEDLTVNAETQTDHREYTDIDMQTEEKTTTNSATNTPTQPQAAAAGTQTDLQALGGVESGSQTEDLRAYTHTEREMQTETATEAEGGEGGNLQESLQASAPVVPFVSPPVRVSFPFRFSQCEYVQALERLKAVQRSIEGTFHADLEKGEDILRKVFGDEHWKEGSRSLQRHWAPQSMVRLLYDESVSQGGREKGREKGRGEGGRGLIPFAIAGTVVAVVLGKKLDGGRKRFGVEIPELSWFAVDPDQRRKGHAKRLFTAFLTDLETKFPGAPFVVLDSYGKEDAFGLWRSMGFAMMTREQFCIIHGDSCEREFANSKRRDTFYDQPLIPMFRPLSGFDTIMLKNSGGSDRMRAAFLNDDGEMRSLTEHQILNDPAFFDPLHLHNNLASSSSASSASSSSASASGRRRGKEKFSVCAFYWMIAQESVRSSWRAQVALLWQLQKRARVSGVVSLSGAIERGMFATGVDRVEVVLEVMKLEERWEEERNAAALAAGGGKGGGGVEVEDSGGSVNDDQDEDEDKEVDEDGEEREDEDDNDDEDEEEEEDAGNSESEGETEESDEDGGGGEESEGEKE</sequence>
<feature type="domain" description="N-acetyltransferase" evidence="3">
    <location>
        <begin position="221"/>
        <end position="391"/>
    </location>
</feature>
<evidence type="ECO:0000259" key="3">
    <source>
        <dbReference type="PROSITE" id="PS51186"/>
    </source>
</evidence>
<evidence type="ECO:0000256" key="1">
    <source>
        <dbReference type="SAM" id="MobiDB-lite"/>
    </source>
</evidence>
<reference evidence="4" key="1">
    <citation type="submission" date="2014-11" db="EMBL/GenBank/DDBJ databases">
        <authorList>
            <person name="Otto D Thomas"/>
            <person name="Naeem Raeece"/>
        </authorList>
    </citation>
    <scope>NUCLEOTIDE SEQUENCE</scope>
</reference>
<dbReference type="GO" id="GO:0016747">
    <property type="term" value="F:acyltransferase activity, transferring groups other than amino-acyl groups"/>
    <property type="evidence" value="ECO:0007669"/>
    <property type="project" value="InterPro"/>
</dbReference>
<proteinExistence type="predicted"/>
<feature type="compositionally biased region" description="Acidic residues" evidence="1">
    <location>
        <begin position="583"/>
        <end position="644"/>
    </location>
</feature>
<dbReference type="CDD" id="cd04301">
    <property type="entry name" value="NAT_SF"/>
    <property type="match status" value="1"/>
</dbReference>
<dbReference type="Gene3D" id="3.40.630.30">
    <property type="match status" value="1"/>
</dbReference>
<feature type="chain" id="PRO_5005192311" description="N-acetyltransferase domain-containing protein" evidence="2">
    <location>
        <begin position="17"/>
        <end position="644"/>
    </location>
</feature>
<evidence type="ECO:0000256" key="2">
    <source>
        <dbReference type="SAM" id="SignalP"/>
    </source>
</evidence>
<organism evidence="4">
    <name type="scientific">Chromera velia CCMP2878</name>
    <dbReference type="NCBI Taxonomy" id="1169474"/>
    <lineage>
        <taxon>Eukaryota</taxon>
        <taxon>Sar</taxon>
        <taxon>Alveolata</taxon>
        <taxon>Colpodellida</taxon>
        <taxon>Chromeraceae</taxon>
        <taxon>Chromera</taxon>
    </lineage>
</organism>
<dbReference type="InterPro" id="IPR016181">
    <property type="entry name" value="Acyl_CoA_acyltransferase"/>
</dbReference>
<feature type="signal peptide" evidence="2">
    <location>
        <begin position="1"/>
        <end position="16"/>
    </location>
</feature>
<accession>A0A0G4I9G1</accession>
<dbReference type="PROSITE" id="PS51186">
    <property type="entry name" value="GNAT"/>
    <property type="match status" value="1"/>
</dbReference>
<feature type="region of interest" description="Disordered" evidence="1">
    <location>
        <begin position="561"/>
        <end position="644"/>
    </location>
</feature>
<protein>
    <recommendedName>
        <fullName evidence="3">N-acetyltransferase domain-containing protein</fullName>
    </recommendedName>
</protein>
<dbReference type="Pfam" id="PF00583">
    <property type="entry name" value="Acetyltransf_1"/>
    <property type="match status" value="1"/>
</dbReference>
<keyword evidence="2" id="KW-0732">Signal</keyword>
<evidence type="ECO:0000313" key="4">
    <source>
        <dbReference type="EMBL" id="CEM53660.1"/>
    </source>
</evidence>
<feature type="region of interest" description="Disordered" evidence="1">
    <location>
        <begin position="143"/>
        <end position="163"/>
    </location>
</feature>
<feature type="compositionally biased region" description="Gly residues" evidence="1">
    <location>
        <begin position="563"/>
        <end position="572"/>
    </location>
</feature>
<feature type="compositionally biased region" description="Basic and acidic residues" evidence="1">
    <location>
        <begin position="82"/>
        <end position="99"/>
    </location>
</feature>
<name>A0A0G4I9G1_9ALVE</name>
<feature type="region of interest" description="Disordered" evidence="1">
    <location>
        <begin position="78"/>
        <end position="117"/>
    </location>
</feature>
<dbReference type="SUPFAM" id="SSF55729">
    <property type="entry name" value="Acyl-CoA N-acyltransferases (Nat)"/>
    <property type="match status" value="1"/>
</dbReference>
<dbReference type="AlphaFoldDB" id="A0A0G4I9G1"/>
<gene>
    <name evidence="4" type="ORF">Cvel_12146</name>
</gene>
<dbReference type="EMBL" id="CDMZ01005714">
    <property type="protein sequence ID" value="CEM53660.1"/>
    <property type="molecule type" value="Genomic_DNA"/>
</dbReference>
<feature type="compositionally biased region" description="Low complexity" evidence="1">
    <location>
        <begin position="100"/>
        <end position="117"/>
    </location>
</feature>
<dbReference type="InterPro" id="IPR000182">
    <property type="entry name" value="GNAT_dom"/>
</dbReference>